<dbReference type="RefSeq" id="WP_003535107.1">
    <property type="nucleotide sequence ID" value="NZ_AP031443.1"/>
</dbReference>
<dbReference type="InterPro" id="IPR006879">
    <property type="entry name" value="YdjC-like"/>
</dbReference>
<accession>A0A3E3AHJ7</accession>
<reference evidence="6 7" key="1">
    <citation type="submission" date="2018-08" db="EMBL/GenBank/DDBJ databases">
        <title>A genome reference for cultivated species of the human gut microbiota.</title>
        <authorList>
            <person name="Zou Y."/>
            <person name="Xue W."/>
            <person name="Luo G."/>
        </authorList>
    </citation>
    <scope>NUCLEOTIDE SEQUENCE [LARGE SCALE GENOMIC DNA]</scope>
    <source>
        <strain evidence="6 7">OM06-4</strain>
    </source>
</reference>
<organism evidence="6 7">
    <name type="scientific">Thomasclavelia ramosa</name>
    <dbReference type="NCBI Taxonomy" id="1547"/>
    <lineage>
        <taxon>Bacteria</taxon>
        <taxon>Bacillati</taxon>
        <taxon>Bacillota</taxon>
        <taxon>Erysipelotrichia</taxon>
        <taxon>Erysipelotrichales</taxon>
        <taxon>Coprobacillaceae</taxon>
        <taxon>Thomasclavelia</taxon>
    </lineage>
</organism>
<dbReference type="SUPFAM" id="SSF88713">
    <property type="entry name" value="Glycoside hydrolase/deacetylase"/>
    <property type="match status" value="1"/>
</dbReference>
<dbReference type="PANTHER" id="PTHR31609:SF1">
    <property type="entry name" value="CARBOHYDRATE DEACETYLASE"/>
    <property type="match status" value="1"/>
</dbReference>
<comment type="cofactor">
    <cofactor evidence="1">
        <name>Mg(2+)</name>
        <dbReference type="ChEBI" id="CHEBI:18420"/>
    </cofactor>
</comment>
<evidence type="ECO:0000256" key="5">
    <source>
        <dbReference type="ARBA" id="ARBA00023277"/>
    </source>
</evidence>
<evidence type="ECO:0000256" key="1">
    <source>
        <dbReference type="ARBA" id="ARBA00001946"/>
    </source>
</evidence>
<dbReference type="Gene3D" id="3.20.20.370">
    <property type="entry name" value="Glycoside hydrolase/deacetylase"/>
    <property type="match status" value="1"/>
</dbReference>
<keyword evidence="5" id="KW-0119">Carbohydrate metabolism</keyword>
<dbReference type="GeneID" id="64197193"/>
<dbReference type="AlphaFoldDB" id="A0A3E3AHJ7"/>
<dbReference type="GO" id="GO:0016787">
    <property type="term" value="F:hydrolase activity"/>
    <property type="evidence" value="ECO:0007669"/>
    <property type="project" value="UniProtKB-KW"/>
</dbReference>
<evidence type="ECO:0000313" key="6">
    <source>
        <dbReference type="EMBL" id="RGD86797.1"/>
    </source>
</evidence>
<dbReference type="GO" id="GO:0005975">
    <property type="term" value="P:carbohydrate metabolic process"/>
    <property type="evidence" value="ECO:0007669"/>
    <property type="project" value="InterPro"/>
</dbReference>
<evidence type="ECO:0000256" key="4">
    <source>
        <dbReference type="ARBA" id="ARBA00022842"/>
    </source>
</evidence>
<dbReference type="GO" id="GO:0046872">
    <property type="term" value="F:metal ion binding"/>
    <property type="evidence" value="ECO:0007669"/>
    <property type="project" value="UniProtKB-KW"/>
</dbReference>
<dbReference type="PANTHER" id="PTHR31609">
    <property type="entry name" value="YDJC DEACETYLASE FAMILY MEMBER"/>
    <property type="match status" value="1"/>
</dbReference>
<dbReference type="EMBL" id="QUSL01000003">
    <property type="protein sequence ID" value="RGD86797.1"/>
    <property type="molecule type" value="Genomic_DNA"/>
</dbReference>
<gene>
    <name evidence="6" type="ORF">DXB93_02980</name>
</gene>
<comment type="caution">
    <text evidence="6">The sequence shown here is derived from an EMBL/GenBank/DDBJ whole genome shotgun (WGS) entry which is preliminary data.</text>
</comment>
<dbReference type="GO" id="GO:0019213">
    <property type="term" value="F:deacetylase activity"/>
    <property type="evidence" value="ECO:0007669"/>
    <property type="project" value="TreeGrafter"/>
</dbReference>
<dbReference type="Proteomes" id="UP000261032">
    <property type="component" value="Unassembled WGS sequence"/>
</dbReference>
<evidence type="ECO:0000256" key="3">
    <source>
        <dbReference type="ARBA" id="ARBA00022801"/>
    </source>
</evidence>
<evidence type="ECO:0000313" key="7">
    <source>
        <dbReference type="Proteomes" id="UP000261032"/>
    </source>
</evidence>
<evidence type="ECO:0000256" key="2">
    <source>
        <dbReference type="ARBA" id="ARBA00022723"/>
    </source>
</evidence>
<proteinExistence type="predicted"/>
<dbReference type="Pfam" id="PF04794">
    <property type="entry name" value="YdjC"/>
    <property type="match status" value="1"/>
</dbReference>
<sequence>MKLIMRADDLGFSEGVNYGIYKSVVDGVITSVGMMPNMASAKHGYELVKDLDIALGQHSNICVGKPLSDPKLIPSLVQKNGNFCSSKEIRARQVDTINVAECEIELEAQLAKFRAITGRDPDYFEGHAVFSNNFFIALKNVAQRNNLFFENPSLDKEWEKEFGITGLGFMSLDEHGLYDPRTYMEEHLDIIKNNPCAVAIFHPGFLDQYILEHSSFTLIRPMECDFLCSDWLSEWLNKNKIELVNFKNYK</sequence>
<keyword evidence="4" id="KW-0460">Magnesium</keyword>
<dbReference type="CDD" id="cd10805">
    <property type="entry name" value="YdjC_like_1"/>
    <property type="match status" value="1"/>
</dbReference>
<protein>
    <submittedName>
        <fullName evidence="6">ChbG/HpnK family deacetylase</fullName>
    </submittedName>
</protein>
<dbReference type="InterPro" id="IPR011330">
    <property type="entry name" value="Glyco_hydro/deAcase_b/a-brl"/>
</dbReference>
<keyword evidence="2" id="KW-0479">Metal-binding</keyword>
<name>A0A3E3AHJ7_9FIRM</name>
<keyword evidence="3" id="KW-0378">Hydrolase</keyword>